<dbReference type="AlphaFoldDB" id="A0A0J9SHV2"/>
<name>A0A0J9SHV2_PLAVI</name>
<evidence type="ECO:0000313" key="1">
    <source>
        <dbReference type="EMBL" id="KMZ81567.1"/>
    </source>
</evidence>
<accession>A0A0J9SHV2</accession>
<reference evidence="1 2" key="1">
    <citation type="submission" date="2011-08" db="EMBL/GenBank/DDBJ databases">
        <title>The Genome Sequence of Plasmodium vivax India VII.</title>
        <authorList>
            <consortium name="The Broad Institute Genome Sequencing Platform"/>
            <consortium name="The Broad Institute Genome Sequencing Center for Infectious Disease"/>
            <person name="Neafsey D."/>
            <person name="Carlton J."/>
            <person name="Barnwell J."/>
            <person name="Collins W."/>
            <person name="Escalante A."/>
            <person name="Mullikin J."/>
            <person name="Saul A."/>
            <person name="Guigo R."/>
            <person name="Camara F."/>
            <person name="Young S.K."/>
            <person name="Zeng Q."/>
            <person name="Gargeya S."/>
            <person name="Fitzgerald M."/>
            <person name="Haas B."/>
            <person name="Abouelleil A."/>
            <person name="Alvarado L."/>
            <person name="Arachchi H.M."/>
            <person name="Berlin A."/>
            <person name="Brown A."/>
            <person name="Chapman S.B."/>
            <person name="Chen Z."/>
            <person name="Dunbar C."/>
            <person name="Freedman E."/>
            <person name="Gearin G."/>
            <person name="Gellesch M."/>
            <person name="Goldberg J."/>
            <person name="Griggs A."/>
            <person name="Gujja S."/>
            <person name="Heiman D."/>
            <person name="Howarth C."/>
            <person name="Larson L."/>
            <person name="Lui A."/>
            <person name="MacDonald P.J.P."/>
            <person name="Montmayeur A."/>
            <person name="Murphy C."/>
            <person name="Neiman D."/>
            <person name="Pearson M."/>
            <person name="Priest M."/>
            <person name="Roberts A."/>
            <person name="Saif S."/>
            <person name="Shea T."/>
            <person name="Shenoy N."/>
            <person name="Sisk P."/>
            <person name="Stolte C."/>
            <person name="Sykes S."/>
            <person name="Wortman J."/>
            <person name="Nusbaum C."/>
            <person name="Birren B."/>
        </authorList>
    </citation>
    <scope>NUCLEOTIDE SEQUENCE [LARGE SCALE GENOMIC DNA]</scope>
    <source>
        <strain evidence="1 2">India VII</strain>
    </source>
</reference>
<dbReference type="EMBL" id="KQ234242">
    <property type="protein sequence ID" value="KMZ81567.1"/>
    <property type="molecule type" value="Genomic_DNA"/>
</dbReference>
<proteinExistence type="predicted"/>
<dbReference type="Proteomes" id="UP000053562">
    <property type="component" value="Unassembled WGS sequence"/>
</dbReference>
<evidence type="ECO:0000313" key="2">
    <source>
        <dbReference type="Proteomes" id="UP000053562"/>
    </source>
</evidence>
<gene>
    <name evidence="1" type="ORF">PVIIG_03420</name>
</gene>
<sequence>MRKLWNPCCSRTRGFVWRRPARRSSSLTVGVGLSSRVSACAPSQRCMPAGGFSSASCVGAVRRKGPRLPPL</sequence>
<protein>
    <submittedName>
        <fullName evidence="1">Uncharacterized protein</fullName>
    </submittedName>
</protein>
<organism evidence="1 2">
    <name type="scientific">Plasmodium vivax India VII</name>
    <dbReference type="NCBI Taxonomy" id="1077284"/>
    <lineage>
        <taxon>Eukaryota</taxon>
        <taxon>Sar</taxon>
        <taxon>Alveolata</taxon>
        <taxon>Apicomplexa</taxon>
        <taxon>Aconoidasida</taxon>
        <taxon>Haemosporida</taxon>
        <taxon>Plasmodiidae</taxon>
        <taxon>Plasmodium</taxon>
        <taxon>Plasmodium (Plasmodium)</taxon>
    </lineage>
</organism>